<evidence type="ECO:0000313" key="4">
    <source>
        <dbReference type="Proteomes" id="UP001597128"/>
    </source>
</evidence>
<comment type="caution">
    <text evidence="3">The sequence shown here is derived from an EMBL/GenBank/DDBJ whole genome shotgun (WGS) entry which is preliminary data.</text>
</comment>
<keyword evidence="2" id="KW-0732">Signal</keyword>
<dbReference type="InterPro" id="IPR019734">
    <property type="entry name" value="TPR_rpt"/>
</dbReference>
<feature type="signal peptide" evidence="2">
    <location>
        <begin position="1"/>
        <end position="25"/>
    </location>
</feature>
<feature type="repeat" description="TPR" evidence="1">
    <location>
        <begin position="93"/>
        <end position="126"/>
    </location>
</feature>
<keyword evidence="1" id="KW-0802">TPR repeat</keyword>
<accession>A0ABW3F5T1</accession>
<proteinExistence type="predicted"/>
<dbReference type="InterPro" id="IPR011990">
    <property type="entry name" value="TPR-like_helical_dom_sf"/>
</dbReference>
<evidence type="ECO:0000256" key="1">
    <source>
        <dbReference type="PROSITE-ProRule" id="PRU00339"/>
    </source>
</evidence>
<evidence type="ECO:0000313" key="3">
    <source>
        <dbReference type="EMBL" id="MFD0912660.1"/>
    </source>
</evidence>
<feature type="repeat" description="TPR" evidence="1">
    <location>
        <begin position="56"/>
        <end position="89"/>
    </location>
</feature>
<organism evidence="3 4">
    <name type="scientific">Methylophilus luteus</name>
    <dbReference type="NCBI Taxonomy" id="640108"/>
    <lineage>
        <taxon>Bacteria</taxon>
        <taxon>Pseudomonadati</taxon>
        <taxon>Pseudomonadota</taxon>
        <taxon>Betaproteobacteria</taxon>
        <taxon>Nitrosomonadales</taxon>
        <taxon>Methylophilaceae</taxon>
        <taxon>Methylophilus</taxon>
    </lineage>
</organism>
<reference evidence="4" key="1">
    <citation type="journal article" date="2019" name="Int. J. Syst. Evol. Microbiol.">
        <title>The Global Catalogue of Microorganisms (GCM) 10K type strain sequencing project: providing services to taxonomists for standard genome sequencing and annotation.</title>
        <authorList>
            <consortium name="The Broad Institute Genomics Platform"/>
            <consortium name="The Broad Institute Genome Sequencing Center for Infectious Disease"/>
            <person name="Wu L."/>
            <person name="Ma J."/>
        </authorList>
    </citation>
    <scope>NUCLEOTIDE SEQUENCE [LARGE SCALE GENOMIC DNA]</scope>
    <source>
        <strain evidence="4">CCUG 58412</strain>
    </source>
</reference>
<dbReference type="Pfam" id="PF13181">
    <property type="entry name" value="TPR_8"/>
    <property type="match status" value="4"/>
</dbReference>
<gene>
    <name evidence="3" type="ORF">ACFQ1Z_03780</name>
</gene>
<dbReference type="Gene3D" id="1.25.40.10">
    <property type="entry name" value="Tetratricopeptide repeat domain"/>
    <property type="match status" value="2"/>
</dbReference>
<feature type="chain" id="PRO_5047226471" description="Tetratricopeptide repeat protein" evidence="2">
    <location>
        <begin position="26"/>
        <end position="300"/>
    </location>
</feature>
<evidence type="ECO:0000256" key="2">
    <source>
        <dbReference type="SAM" id="SignalP"/>
    </source>
</evidence>
<dbReference type="SMART" id="SM00028">
    <property type="entry name" value="TPR"/>
    <property type="match status" value="5"/>
</dbReference>
<dbReference type="Proteomes" id="UP001597128">
    <property type="component" value="Unassembled WGS sequence"/>
</dbReference>
<dbReference type="SUPFAM" id="SSF48452">
    <property type="entry name" value="TPR-like"/>
    <property type="match status" value="2"/>
</dbReference>
<sequence>MTLKINSKITLTLLFNLLIINNVFARDAALDACEAAVYQQQYAQAVEIAAQHASQPEFWLCKGRAQAALQQHAQAEASFKQAIALKPQGLDLVSAYMLLGHAQKTANNTPAALASYQQALKFSEQQNMRRYVRIAHNLLGEAYYDNGQYAESLQAFQAGEKLALNDDERADSYVHEALSYQKLQQLDLAIEYQLKGVMMLRKSAAPEQYAEGSLQLAQLFIAKKDYVGAERTYQRLMEYAQENGGSFYEAKTAIHWAEAKRAQGDRAGAETLLAQAETISRKIQDDELTDLLARARTAKP</sequence>
<dbReference type="RefSeq" id="WP_379055794.1">
    <property type="nucleotide sequence ID" value="NZ_JBHTKB010000001.1"/>
</dbReference>
<name>A0ABW3F5T1_9PROT</name>
<dbReference type="PROSITE" id="PS50005">
    <property type="entry name" value="TPR"/>
    <property type="match status" value="2"/>
</dbReference>
<evidence type="ECO:0008006" key="5">
    <source>
        <dbReference type="Google" id="ProtNLM"/>
    </source>
</evidence>
<keyword evidence="4" id="KW-1185">Reference proteome</keyword>
<protein>
    <recommendedName>
        <fullName evidence="5">Tetratricopeptide repeat protein</fullName>
    </recommendedName>
</protein>
<dbReference type="EMBL" id="JBHTKB010000001">
    <property type="protein sequence ID" value="MFD0912660.1"/>
    <property type="molecule type" value="Genomic_DNA"/>
</dbReference>